<proteinExistence type="predicted"/>
<sequence length="151" mass="17026">MVNQMGNVLKPVRQMRGMGWKMECKSNAMGEKEYDAAGQGSMSELWRLKRSGPFCSGIRKGIFSIIMGIIELVQDSRVGVVYKFLEEVPGEFFNKFIYSLNLQIVVDDTVSNVPGSIDYDSKAFVLEDLCFFTVGKCCEAPNLRRISEDRS</sequence>
<dbReference type="EMBL" id="BGPR01045662">
    <property type="protein sequence ID" value="GBO22579.1"/>
    <property type="molecule type" value="Genomic_DNA"/>
</dbReference>
<reference evidence="1 2" key="1">
    <citation type="journal article" date="2019" name="Sci. Rep.">
        <title>Orb-weaving spider Araneus ventricosus genome elucidates the spidroin gene catalogue.</title>
        <authorList>
            <person name="Kono N."/>
            <person name="Nakamura H."/>
            <person name="Ohtoshi R."/>
            <person name="Moran D.A.P."/>
            <person name="Shinohara A."/>
            <person name="Yoshida Y."/>
            <person name="Fujiwara M."/>
            <person name="Mori M."/>
            <person name="Tomita M."/>
            <person name="Arakawa K."/>
        </authorList>
    </citation>
    <scope>NUCLEOTIDE SEQUENCE [LARGE SCALE GENOMIC DNA]</scope>
</reference>
<evidence type="ECO:0000313" key="1">
    <source>
        <dbReference type="EMBL" id="GBO22579.1"/>
    </source>
</evidence>
<dbReference type="Proteomes" id="UP000499080">
    <property type="component" value="Unassembled WGS sequence"/>
</dbReference>
<evidence type="ECO:0000313" key="2">
    <source>
        <dbReference type="Proteomes" id="UP000499080"/>
    </source>
</evidence>
<keyword evidence="2" id="KW-1185">Reference proteome</keyword>
<name>A0A4Y2VBG1_ARAVE</name>
<accession>A0A4Y2VBG1</accession>
<organism evidence="1 2">
    <name type="scientific">Araneus ventricosus</name>
    <name type="common">Orbweaver spider</name>
    <name type="synonym">Epeira ventricosa</name>
    <dbReference type="NCBI Taxonomy" id="182803"/>
    <lineage>
        <taxon>Eukaryota</taxon>
        <taxon>Metazoa</taxon>
        <taxon>Ecdysozoa</taxon>
        <taxon>Arthropoda</taxon>
        <taxon>Chelicerata</taxon>
        <taxon>Arachnida</taxon>
        <taxon>Araneae</taxon>
        <taxon>Araneomorphae</taxon>
        <taxon>Entelegynae</taxon>
        <taxon>Araneoidea</taxon>
        <taxon>Araneidae</taxon>
        <taxon>Araneus</taxon>
    </lineage>
</organism>
<comment type="caution">
    <text evidence="1">The sequence shown here is derived from an EMBL/GenBank/DDBJ whole genome shotgun (WGS) entry which is preliminary data.</text>
</comment>
<dbReference type="AlphaFoldDB" id="A0A4Y2VBG1"/>
<protein>
    <submittedName>
        <fullName evidence="1">Uncharacterized protein</fullName>
    </submittedName>
</protein>
<gene>
    <name evidence="1" type="ORF">AVEN_192675_1</name>
</gene>